<organism evidence="1 2">
    <name type="scientific">Pseudomonas fluorescens</name>
    <dbReference type="NCBI Taxonomy" id="294"/>
    <lineage>
        <taxon>Bacteria</taxon>
        <taxon>Pseudomonadati</taxon>
        <taxon>Pseudomonadota</taxon>
        <taxon>Gammaproteobacteria</taxon>
        <taxon>Pseudomonadales</taxon>
        <taxon>Pseudomonadaceae</taxon>
        <taxon>Pseudomonas</taxon>
    </lineage>
</organism>
<dbReference type="EMBL" id="CABVGX010000015">
    <property type="protein sequence ID" value="VVM80406.1"/>
    <property type="molecule type" value="Genomic_DNA"/>
</dbReference>
<sequence>MRFTQAGQAEQTAQRLAQVAHRFIWRNEGQSRTFYRLLAVQPPQAVAQRQRFDLLQHGRKAIAHAIGLAQQTGAAPDQFFEVVSGNAEADHLRIQRQFLRRALQQFQQCFGRTGTAQSLTQVSLAKGAGEQLQKS</sequence>
<dbReference type="AlphaFoldDB" id="A0A5E6SHQ8"/>
<evidence type="ECO:0000313" key="1">
    <source>
        <dbReference type="EMBL" id="VVM80406.1"/>
    </source>
</evidence>
<dbReference type="Proteomes" id="UP000325607">
    <property type="component" value="Unassembled WGS sequence"/>
</dbReference>
<evidence type="ECO:0000313" key="2">
    <source>
        <dbReference type="Proteomes" id="UP000325607"/>
    </source>
</evidence>
<accession>A0A5E6SHQ8</accession>
<reference evidence="1 2" key="1">
    <citation type="submission" date="2019-09" db="EMBL/GenBank/DDBJ databases">
        <authorList>
            <person name="Chandra G."/>
            <person name="Truman W A."/>
        </authorList>
    </citation>
    <scope>NUCLEOTIDE SEQUENCE [LARGE SCALE GENOMIC DNA]</scope>
    <source>
        <strain evidence="1">PS645</strain>
    </source>
</reference>
<gene>
    <name evidence="1" type="ORF">PS645_02235</name>
</gene>
<proteinExistence type="predicted"/>
<protein>
    <submittedName>
        <fullName evidence="1">Uncharacterized protein</fullName>
    </submittedName>
</protein>
<name>A0A5E6SHQ8_PSEFL</name>